<dbReference type="Proteomes" id="UP001597251">
    <property type="component" value="Unassembled WGS sequence"/>
</dbReference>
<evidence type="ECO:0000313" key="2">
    <source>
        <dbReference type="Proteomes" id="UP001597251"/>
    </source>
</evidence>
<keyword evidence="1" id="KW-0378">Hydrolase</keyword>
<dbReference type="Pfam" id="PF00756">
    <property type="entry name" value="Esterase"/>
    <property type="match status" value="1"/>
</dbReference>
<dbReference type="GO" id="GO:0016787">
    <property type="term" value="F:hydrolase activity"/>
    <property type="evidence" value="ECO:0007669"/>
    <property type="project" value="UniProtKB-KW"/>
</dbReference>
<accession>A0ABW4BVB8</accession>
<reference evidence="2" key="1">
    <citation type="journal article" date="2019" name="Int. J. Syst. Evol. Microbiol.">
        <title>The Global Catalogue of Microorganisms (GCM) 10K type strain sequencing project: providing services to taxonomists for standard genome sequencing and annotation.</title>
        <authorList>
            <consortium name="The Broad Institute Genomics Platform"/>
            <consortium name="The Broad Institute Genome Sequencing Center for Infectious Disease"/>
            <person name="Wu L."/>
            <person name="Ma J."/>
        </authorList>
    </citation>
    <scope>NUCLEOTIDE SEQUENCE [LARGE SCALE GENOMIC DNA]</scope>
    <source>
        <strain evidence="2">CCM 8936</strain>
    </source>
</reference>
<dbReference type="RefSeq" id="WP_125676081.1">
    <property type="nucleotide sequence ID" value="NZ_JBHTOI010000048.1"/>
</dbReference>
<proteinExistence type="predicted"/>
<comment type="caution">
    <text evidence="1">The sequence shown here is derived from an EMBL/GenBank/DDBJ whole genome shotgun (WGS) entry which is preliminary data.</text>
</comment>
<protein>
    <submittedName>
        <fullName evidence="1">Alpha/beta hydrolase</fullName>
    </submittedName>
</protein>
<dbReference type="SUPFAM" id="SSF53474">
    <property type="entry name" value="alpha/beta-Hydrolases"/>
    <property type="match status" value="1"/>
</dbReference>
<dbReference type="EMBL" id="JBHTOI010000048">
    <property type="protein sequence ID" value="MFD1419166.1"/>
    <property type="molecule type" value="Genomic_DNA"/>
</dbReference>
<dbReference type="InterPro" id="IPR050583">
    <property type="entry name" value="Mycobacterial_A85_antigen"/>
</dbReference>
<name>A0ABW4BVB8_9LACO</name>
<dbReference type="PANTHER" id="PTHR48098">
    <property type="entry name" value="ENTEROCHELIN ESTERASE-RELATED"/>
    <property type="match status" value="1"/>
</dbReference>
<dbReference type="PANTHER" id="PTHR48098:SF1">
    <property type="entry name" value="DIACYLGLYCEROL ACYLTRANSFERASE_MYCOLYLTRANSFERASE AG85A"/>
    <property type="match status" value="1"/>
</dbReference>
<evidence type="ECO:0000313" key="1">
    <source>
        <dbReference type="EMBL" id="MFD1419166.1"/>
    </source>
</evidence>
<dbReference type="Gene3D" id="3.40.50.1820">
    <property type="entry name" value="alpha/beta hydrolase"/>
    <property type="match status" value="1"/>
</dbReference>
<sequence length="243" mass="27934">MTLLNTSFKTNYLHTYFKTTIVIPDTGKTNYKAVWLLHGYTADDTTWMRNVNIEQLASKYDLAIIMPEGRNAFYTDSDFIPYYSFFIKELIPKIQDLLPISSKSEDNYISGVSMGGYGALKFGLENPDKFSRIAAMSPVADIEHFRNNSKSPMPINTFDTIFDSPEKLYDNQLANILKNIDSNDQKILHLCGDADFMHEDNIVLKNQLTDKFKANYTWMPVSGDHSWTTWSTNIDQVLDRFTK</sequence>
<keyword evidence="2" id="KW-1185">Reference proteome</keyword>
<dbReference type="InterPro" id="IPR029058">
    <property type="entry name" value="AB_hydrolase_fold"/>
</dbReference>
<dbReference type="InterPro" id="IPR000801">
    <property type="entry name" value="Esterase-like"/>
</dbReference>
<organism evidence="1 2">
    <name type="scientific">Companilactobacillus keshanensis</name>
    <dbReference type="NCBI Taxonomy" id="2486003"/>
    <lineage>
        <taxon>Bacteria</taxon>
        <taxon>Bacillati</taxon>
        <taxon>Bacillota</taxon>
        <taxon>Bacilli</taxon>
        <taxon>Lactobacillales</taxon>
        <taxon>Lactobacillaceae</taxon>
        <taxon>Companilactobacillus</taxon>
    </lineage>
</organism>
<gene>
    <name evidence="1" type="ORF">ACFQ42_10445</name>
</gene>